<evidence type="ECO:0000313" key="7">
    <source>
        <dbReference type="Proteomes" id="UP000886865"/>
    </source>
</evidence>
<dbReference type="Proteomes" id="UP000886865">
    <property type="component" value="Unassembled WGS sequence"/>
</dbReference>
<dbReference type="NCBIfam" id="TIGR00044">
    <property type="entry name" value="YggS family pyridoxal phosphate-dependent enzyme"/>
    <property type="match status" value="1"/>
</dbReference>
<comment type="cofactor">
    <cofactor evidence="3">
        <name>pyridoxal 5'-phosphate</name>
        <dbReference type="ChEBI" id="CHEBI:597326"/>
    </cofactor>
</comment>
<comment type="caution">
    <text evidence="6">The sequence shown here is derived from an EMBL/GenBank/DDBJ whole genome shotgun (WGS) entry which is preliminary data.</text>
</comment>
<dbReference type="GO" id="GO:0030170">
    <property type="term" value="F:pyridoxal phosphate binding"/>
    <property type="evidence" value="ECO:0007669"/>
    <property type="project" value="UniProtKB-UniRule"/>
</dbReference>
<evidence type="ECO:0000256" key="4">
    <source>
        <dbReference type="RuleBase" id="RU004514"/>
    </source>
</evidence>
<gene>
    <name evidence="6" type="ORF">IAA86_02980</name>
</gene>
<dbReference type="EMBL" id="DVJQ01000025">
    <property type="protein sequence ID" value="HIS73967.1"/>
    <property type="molecule type" value="Genomic_DNA"/>
</dbReference>
<protein>
    <recommendedName>
        <fullName evidence="2">Pyridoxal phosphate homeostasis protein</fullName>
        <shortName evidence="2">PLP homeostasis protein</shortName>
    </recommendedName>
</protein>
<evidence type="ECO:0000256" key="3">
    <source>
        <dbReference type="PIRSR" id="PIRSR004848-1"/>
    </source>
</evidence>
<dbReference type="HAMAP" id="MF_02087">
    <property type="entry name" value="PLP_homeostasis"/>
    <property type="match status" value="1"/>
</dbReference>
<evidence type="ECO:0000256" key="1">
    <source>
        <dbReference type="ARBA" id="ARBA00022898"/>
    </source>
</evidence>
<dbReference type="PIRSF" id="PIRSF004848">
    <property type="entry name" value="YBL036c_PLPDEIII"/>
    <property type="match status" value="1"/>
</dbReference>
<feature type="domain" description="Alanine racemase N-terminal" evidence="5">
    <location>
        <begin position="6"/>
        <end position="215"/>
    </location>
</feature>
<name>A0A9D1FHV2_9BACT</name>
<keyword evidence="1 2" id="KW-0663">Pyridoxal phosphate</keyword>
<comment type="similarity">
    <text evidence="2 4">Belongs to the pyridoxal phosphate-binding protein YggS/PROSC family.</text>
</comment>
<feature type="modified residue" description="N6-(pyridoxal phosphate)lysine" evidence="2 3">
    <location>
        <position position="30"/>
    </location>
</feature>
<dbReference type="Pfam" id="PF01168">
    <property type="entry name" value="Ala_racemase_N"/>
    <property type="match status" value="1"/>
</dbReference>
<proteinExistence type="inferred from homology"/>
<dbReference type="PANTHER" id="PTHR10146">
    <property type="entry name" value="PROLINE SYNTHETASE CO-TRANSCRIBED BACTERIAL HOMOLOG PROTEIN"/>
    <property type="match status" value="1"/>
</dbReference>
<evidence type="ECO:0000256" key="2">
    <source>
        <dbReference type="HAMAP-Rule" id="MF_02087"/>
    </source>
</evidence>
<dbReference type="InterPro" id="IPR001608">
    <property type="entry name" value="Ala_racemase_N"/>
</dbReference>
<dbReference type="CDD" id="cd00635">
    <property type="entry name" value="PLPDE_III_YBL036c_like"/>
    <property type="match status" value="1"/>
</dbReference>
<organism evidence="6 7">
    <name type="scientific">Candidatus Galligastranaerophilus intestinavium</name>
    <dbReference type="NCBI Taxonomy" id="2840836"/>
    <lineage>
        <taxon>Bacteria</taxon>
        <taxon>Candidatus Galligastranaerophilus</taxon>
    </lineage>
</organism>
<accession>A0A9D1FHV2</accession>
<reference evidence="6" key="1">
    <citation type="submission" date="2020-10" db="EMBL/GenBank/DDBJ databases">
        <authorList>
            <person name="Gilroy R."/>
        </authorList>
    </citation>
    <scope>NUCLEOTIDE SEQUENCE</scope>
    <source>
        <strain evidence="6">CHK152-2871</strain>
    </source>
</reference>
<evidence type="ECO:0000313" key="6">
    <source>
        <dbReference type="EMBL" id="HIS73967.1"/>
    </source>
</evidence>
<sequence length="218" mass="24866">MCTKSTIQSNLDRILKIVDGKNVRIVAVTKYYDEQCIKDTFYSGLRDFGESRALEAIEKINKLDDEIRQKSTYHFIGHLQTNKVKYVVGNFHYIHSVDSLKVAQEIAKCAAEKNIVQKILVQVNNANEESKFGIAPSQLDNLINEIKKFESLNLVGLMNIAPNISDEKELGRLFSQMRELKEKYGLEELSMGMSHDYKIALNEGATMIRLGRILFENS</sequence>
<dbReference type="InterPro" id="IPR029066">
    <property type="entry name" value="PLP-binding_barrel"/>
</dbReference>
<dbReference type="PANTHER" id="PTHR10146:SF14">
    <property type="entry name" value="PYRIDOXAL PHOSPHATE HOMEOSTASIS PROTEIN"/>
    <property type="match status" value="1"/>
</dbReference>
<dbReference type="Gene3D" id="3.20.20.10">
    <property type="entry name" value="Alanine racemase"/>
    <property type="match status" value="1"/>
</dbReference>
<dbReference type="InterPro" id="IPR011078">
    <property type="entry name" value="PyrdxlP_homeostasis"/>
</dbReference>
<reference evidence="6" key="2">
    <citation type="journal article" date="2021" name="PeerJ">
        <title>Extensive microbial diversity within the chicken gut microbiome revealed by metagenomics and culture.</title>
        <authorList>
            <person name="Gilroy R."/>
            <person name="Ravi A."/>
            <person name="Getino M."/>
            <person name="Pursley I."/>
            <person name="Horton D.L."/>
            <person name="Alikhan N.F."/>
            <person name="Baker D."/>
            <person name="Gharbi K."/>
            <person name="Hall N."/>
            <person name="Watson M."/>
            <person name="Adriaenssens E.M."/>
            <person name="Foster-Nyarko E."/>
            <person name="Jarju S."/>
            <person name="Secka A."/>
            <person name="Antonio M."/>
            <person name="Oren A."/>
            <person name="Chaudhuri R.R."/>
            <person name="La Ragione R."/>
            <person name="Hildebrand F."/>
            <person name="Pallen M.J."/>
        </authorList>
    </citation>
    <scope>NUCLEOTIDE SEQUENCE</scope>
    <source>
        <strain evidence="6">CHK152-2871</strain>
    </source>
</reference>
<dbReference type="SUPFAM" id="SSF51419">
    <property type="entry name" value="PLP-binding barrel"/>
    <property type="match status" value="1"/>
</dbReference>
<comment type="function">
    <text evidence="2">Pyridoxal 5'-phosphate (PLP)-binding protein, which is involved in PLP homeostasis.</text>
</comment>
<evidence type="ECO:0000259" key="5">
    <source>
        <dbReference type="Pfam" id="PF01168"/>
    </source>
</evidence>
<dbReference type="AlphaFoldDB" id="A0A9D1FHV2"/>